<proteinExistence type="predicted"/>
<comment type="caution">
    <text evidence="1">The sequence shown here is derived from an EMBL/GenBank/DDBJ whole genome shotgun (WGS) entry which is preliminary data.</text>
</comment>
<dbReference type="AlphaFoldDB" id="A0A4Y2T6H3"/>
<accession>A0A4Y2T6H3</accession>
<organism evidence="1 2">
    <name type="scientific">Araneus ventricosus</name>
    <name type="common">Orbweaver spider</name>
    <name type="synonym">Epeira ventricosa</name>
    <dbReference type="NCBI Taxonomy" id="182803"/>
    <lineage>
        <taxon>Eukaryota</taxon>
        <taxon>Metazoa</taxon>
        <taxon>Ecdysozoa</taxon>
        <taxon>Arthropoda</taxon>
        <taxon>Chelicerata</taxon>
        <taxon>Arachnida</taxon>
        <taxon>Araneae</taxon>
        <taxon>Araneomorphae</taxon>
        <taxon>Entelegynae</taxon>
        <taxon>Araneoidea</taxon>
        <taxon>Araneidae</taxon>
        <taxon>Araneus</taxon>
    </lineage>
</organism>
<evidence type="ECO:0000313" key="2">
    <source>
        <dbReference type="Proteomes" id="UP000499080"/>
    </source>
</evidence>
<keyword evidence="2" id="KW-1185">Reference proteome</keyword>
<dbReference type="EMBL" id="BGPR01026480">
    <property type="protein sequence ID" value="GBN96224.1"/>
    <property type="molecule type" value="Genomic_DNA"/>
</dbReference>
<protein>
    <submittedName>
        <fullName evidence="1">Uncharacterized protein</fullName>
    </submittedName>
</protein>
<gene>
    <name evidence="1" type="ORF">AVEN_156223_1</name>
</gene>
<evidence type="ECO:0000313" key="1">
    <source>
        <dbReference type="EMBL" id="GBN96224.1"/>
    </source>
</evidence>
<name>A0A4Y2T6H3_ARAVE</name>
<sequence>MSAKEFILIHDILTDVPINNVNDIIQKHTNKDISDDDECNINENISDKEQPSIKWNGCFLDAVPELEKFARSQEDAEMLEILKNTRI</sequence>
<dbReference type="Proteomes" id="UP000499080">
    <property type="component" value="Unassembled WGS sequence"/>
</dbReference>
<reference evidence="1 2" key="1">
    <citation type="journal article" date="2019" name="Sci. Rep.">
        <title>Orb-weaving spider Araneus ventricosus genome elucidates the spidroin gene catalogue.</title>
        <authorList>
            <person name="Kono N."/>
            <person name="Nakamura H."/>
            <person name="Ohtoshi R."/>
            <person name="Moran D.A.P."/>
            <person name="Shinohara A."/>
            <person name="Yoshida Y."/>
            <person name="Fujiwara M."/>
            <person name="Mori M."/>
            <person name="Tomita M."/>
            <person name="Arakawa K."/>
        </authorList>
    </citation>
    <scope>NUCLEOTIDE SEQUENCE [LARGE SCALE GENOMIC DNA]</scope>
</reference>